<dbReference type="Pfam" id="PF00126">
    <property type="entry name" value="HTH_1"/>
    <property type="match status" value="1"/>
</dbReference>
<protein>
    <submittedName>
        <fullName evidence="2">LysR family transcriptional regulator</fullName>
    </submittedName>
</protein>
<reference evidence="2 3" key="1">
    <citation type="submission" date="2023-02" db="EMBL/GenBank/DDBJ databases">
        <title>Devosia chondri sp. nov., isolated from the phycosphere of marine algae.</title>
        <authorList>
            <person name="Kim J.M."/>
            <person name="Lee J.K."/>
            <person name="Choi B.J."/>
            <person name="Bayburt H."/>
            <person name="Jeon C.O."/>
        </authorList>
    </citation>
    <scope>NUCLEOTIDE SEQUENCE [LARGE SCALE GENOMIC DNA]</scope>
    <source>
        <strain evidence="2 3">G2-5</strain>
    </source>
</reference>
<evidence type="ECO:0000259" key="1">
    <source>
        <dbReference type="Pfam" id="PF00126"/>
    </source>
</evidence>
<dbReference type="PANTHER" id="PTHR30432:SF1">
    <property type="entry name" value="DNA-BINDING TRANSCRIPTIONAL DUAL REGULATOR MODE"/>
    <property type="match status" value="1"/>
</dbReference>
<dbReference type="InterPro" id="IPR051815">
    <property type="entry name" value="Molybdate_resp_trans_reg"/>
</dbReference>
<accession>A0ABY7YUG2</accession>
<keyword evidence="3" id="KW-1185">Reference proteome</keyword>
<name>A0ABY7YUG2_9HYPH</name>
<dbReference type="EMBL" id="CP118247">
    <property type="protein sequence ID" value="WDR04837.1"/>
    <property type="molecule type" value="Genomic_DNA"/>
</dbReference>
<evidence type="ECO:0000313" key="2">
    <source>
        <dbReference type="EMBL" id="WDR04837.1"/>
    </source>
</evidence>
<dbReference type="PANTHER" id="PTHR30432">
    <property type="entry name" value="TRANSCRIPTIONAL REGULATOR MODE"/>
    <property type="match status" value="1"/>
</dbReference>
<evidence type="ECO:0000313" key="3">
    <source>
        <dbReference type="Proteomes" id="UP001222118"/>
    </source>
</evidence>
<feature type="domain" description="HTH lysR-type" evidence="1">
    <location>
        <begin position="29"/>
        <end position="88"/>
    </location>
</feature>
<organism evidence="2 3">
    <name type="scientific">Devosia rhodophyticola</name>
    <dbReference type="NCBI Taxonomy" id="3026423"/>
    <lineage>
        <taxon>Bacteria</taxon>
        <taxon>Pseudomonadati</taxon>
        <taxon>Pseudomonadota</taxon>
        <taxon>Alphaproteobacteria</taxon>
        <taxon>Hyphomicrobiales</taxon>
        <taxon>Devosiaceae</taxon>
        <taxon>Devosia</taxon>
    </lineage>
</organism>
<sequence length="123" mass="12852">MATVPEDGLTHLRVTLSETAYIGPGRADLLEQIAKSGSISAAGKTMGMSYKRAWGLVQALNAGFGQDLVLTSRGGSAQGGAQLSAFGEAVLNHYRAMQDKTRLAIADDVAALRLAISDMSGRK</sequence>
<dbReference type="InterPro" id="IPR036388">
    <property type="entry name" value="WH-like_DNA-bd_sf"/>
</dbReference>
<proteinExistence type="predicted"/>
<dbReference type="Gene3D" id="1.10.10.10">
    <property type="entry name" value="Winged helix-like DNA-binding domain superfamily/Winged helix DNA-binding domain"/>
    <property type="match status" value="1"/>
</dbReference>
<gene>
    <name evidence="2" type="ORF">PSQ90_11005</name>
</gene>
<dbReference type="InterPro" id="IPR000847">
    <property type="entry name" value="LysR_HTH_N"/>
</dbReference>
<dbReference type="InterPro" id="IPR036390">
    <property type="entry name" value="WH_DNA-bd_sf"/>
</dbReference>
<dbReference type="SUPFAM" id="SSF46785">
    <property type="entry name" value="Winged helix' DNA-binding domain"/>
    <property type="match status" value="1"/>
</dbReference>
<dbReference type="RefSeq" id="WP_282210358.1">
    <property type="nucleotide sequence ID" value="NZ_CP118247.1"/>
</dbReference>
<dbReference type="Proteomes" id="UP001222118">
    <property type="component" value="Chromosome"/>
</dbReference>